<keyword evidence="1" id="KW-0808">Transferase</keyword>
<feature type="domain" description="Poly-beta-hydroxybutyrate polymerase N-terminal" evidence="3">
    <location>
        <begin position="88"/>
        <end position="255"/>
    </location>
</feature>
<organism evidence="4 5">
    <name type="scientific">Sulfurisoma sediminicola</name>
    <dbReference type="NCBI Taxonomy" id="1381557"/>
    <lineage>
        <taxon>Bacteria</taxon>
        <taxon>Pseudomonadati</taxon>
        <taxon>Pseudomonadota</taxon>
        <taxon>Betaproteobacteria</taxon>
        <taxon>Nitrosomonadales</taxon>
        <taxon>Sterolibacteriaceae</taxon>
        <taxon>Sulfurisoma</taxon>
    </lineage>
</organism>
<dbReference type="Pfam" id="PF07167">
    <property type="entry name" value="PhaC_N"/>
    <property type="match status" value="1"/>
</dbReference>
<evidence type="ECO:0000313" key="4">
    <source>
        <dbReference type="EMBL" id="RLJ63569.1"/>
    </source>
</evidence>
<dbReference type="EMBL" id="RCCI01000006">
    <property type="protein sequence ID" value="RLJ63569.1"/>
    <property type="molecule type" value="Genomic_DNA"/>
</dbReference>
<gene>
    <name evidence="4" type="ORF">DFR35_2197</name>
</gene>
<dbReference type="InterPro" id="IPR051321">
    <property type="entry name" value="PHA/PHB_synthase"/>
</dbReference>
<reference evidence="4 5" key="1">
    <citation type="submission" date="2018-10" db="EMBL/GenBank/DDBJ databases">
        <title>Genomic Encyclopedia of Type Strains, Phase IV (KMG-IV): sequencing the most valuable type-strain genomes for metagenomic binning, comparative biology and taxonomic classification.</title>
        <authorList>
            <person name="Goeker M."/>
        </authorList>
    </citation>
    <scope>NUCLEOTIDE SEQUENCE [LARGE SCALE GENOMIC DNA]</scope>
    <source>
        <strain evidence="4 5">DSM 26916</strain>
    </source>
</reference>
<dbReference type="Gene3D" id="3.40.50.1820">
    <property type="entry name" value="alpha/beta hydrolase"/>
    <property type="match status" value="1"/>
</dbReference>
<evidence type="ECO:0000256" key="2">
    <source>
        <dbReference type="ARBA" id="ARBA00023315"/>
    </source>
</evidence>
<accession>A0A497XBD3</accession>
<dbReference type="InterPro" id="IPR010941">
    <property type="entry name" value="PhaC_N"/>
</dbReference>
<dbReference type="RefSeq" id="WP_207855806.1">
    <property type="nucleotide sequence ID" value="NZ_BHVV01000003.1"/>
</dbReference>
<comment type="caution">
    <text evidence="4">The sequence shown here is derived from an EMBL/GenBank/DDBJ whole genome shotgun (WGS) entry which is preliminary data.</text>
</comment>
<dbReference type="GO" id="GO:0042619">
    <property type="term" value="P:poly-hydroxybutyrate biosynthetic process"/>
    <property type="evidence" value="ECO:0007669"/>
    <property type="project" value="InterPro"/>
</dbReference>
<dbReference type="AlphaFoldDB" id="A0A497XBD3"/>
<keyword evidence="5" id="KW-1185">Reference proteome</keyword>
<sequence>MTNLKLGKTTMHPTETFKVMHEAVEANIDPMGVAMPMVHAQLAWLAHPQELAEMLSGFSSRMLELQWHSWLRAFGQPSDDVERPNPDDTRFSDPVWRESASWDIAKEWYLVMTHHIQDMLYQTPGLSSKDRRRAAFWWRKWLNAMAPTNFLWSNPVAMRKAAETNGESLIRGMRNFLDDLQAGNIRMTGPHDFEVGKNLATTPGKVVFRNQLLELIHYVPTQPKVHTQPLVIVTPWINKYYILDLNPKKSMVRWLLDQGIDVYITSWKNPGAEMRNVGFDDYITEGVDRVMQVAKEISGANQVHAAGYCIGGAALATYMAWANRQYPANQMPVASASFLTTLVDYHKPGDIEVFLDEGSFRWLSRAMEEKGFLDGKEMAAAFRLLRSNSLVWHYVVHGYLYGESPPPFDVLFWNMDTTRMPAKMHTWYLRNFYLDNLLVKKDLLTVAGQPINLERITQPVYAVGAEDDHIAPWRQTFRIHNYVNGPKRNVLSSSGHILGIVNPPVTPPKREYWVGPAERHYSTDVWKEHAEHRAGSWWEDWMAWLKPMAGEPGTPPAVETKQYPALANAPGTYVLET</sequence>
<name>A0A497XBD3_9PROT</name>
<dbReference type="Proteomes" id="UP000268908">
    <property type="component" value="Unassembled WGS sequence"/>
</dbReference>
<protein>
    <submittedName>
        <fullName evidence="4">Polyhydroxyalkanoate synthase</fullName>
    </submittedName>
</protein>
<dbReference type="PANTHER" id="PTHR36837">
    <property type="entry name" value="POLY(3-HYDROXYALKANOATE) POLYMERASE SUBUNIT PHAC"/>
    <property type="match status" value="1"/>
</dbReference>
<proteinExistence type="predicted"/>
<evidence type="ECO:0000256" key="1">
    <source>
        <dbReference type="ARBA" id="ARBA00022679"/>
    </source>
</evidence>
<dbReference type="SUPFAM" id="SSF53474">
    <property type="entry name" value="alpha/beta-Hydrolases"/>
    <property type="match status" value="1"/>
</dbReference>
<dbReference type="PANTHER" id="PTHR36837:SF5">
    <property type="entry name" value="POLY-3-HYDROXYBUTYRATE SYNTHASE"/>
    <property type="match status" value="1"/>
</dbReference>
<evidence type="ECO:0000313" key="5">
    <source>
        <dbReference type="Proteomes" id="UP000268908"/>
    </source>
</evidence>
<dbReference type="InterPro" id="IPR029058">
    <property type="entry name" value="AB_hydrolase_fold"/>
</dbReference>
<keyword evidence="2" id="KW-0012">Acyltransferase</keyword>
<dbReference type="GO" id="GO:0016746">
    <property type="term" value="F:acyltransferase activity"/>
    <property type="evidence" value="ECO:0007669"/>
    <property type="project" value="UniProtKB-KW"/>
</dbReference>
<evidence type="ECO:0000259" key="3">
    <source>
        <dbReference type="Pfam" id="PF07167"/>
    </source>
</evidence>